<gene>
    <name evidence="3" type="ORF">M5D96_001757</name>
</gene>
<dbReference type="PANTHER" id="PTHR39079:SF1">
    <property type="entry name" value="GH11706P-RELATED"/>
    <property type="match status" value="1"/>
</dbReference>
<evidence type="ECO:0000313" key="4">
    <source>
        <dbReference type="Proteomes" id="UP001059596"/>
    </source>
</evidence>
<evidence type="ECO:0000313" key="3">
    <source>
        <dbReference type="EMBL" id="KAI8045575.1"/>
    </source>
</evidence>
<dbReference type="AlphaFoldDB" id="A0A9Q0BVM7"/>
<dbReference type="Proteomes" id="UP001059596">
    <property type="component" value="Chromosome 3R"/>
</dbReference>
<proteinExistence type="predicted"/>
<keyword evidence="4" id="KW-1185">Reference proteome</keyword>
<dbReference type="InterPro" id="IPR031992">
    <property type="entry name" value="DUF4788"/>
</dbReference>
<evidence type="ECO:0000256" key="1">
    <source>
        <dbReference type="SAM" id="MobiDB-lite"/>
    </source>
</evidence>
<dbReference type="OrthoDB" id="7854289at2759"/>
<dbReference type="Pfam" id="PF16032">
    <property type="entry name" value="DUF4788"/>
    <property type="match status" value="1"/>
</dbReference>
<dbReference type="PANTHER" id="PTHR39079">
    <property type="entry name" value="FI08034P-RELATED"/>
    <property type="match status" value="1"/>
</dbReference>
<name>A0A9Q0BVM7_9MUSC</name>
<reference evidence="3" key="1">
    <citation type="journal article" date="2023" name="Genome Biol. Evol.">
        <title>Long-read-based Genome Assembly of Drosophila gunungcola Reveals Fewer Chemosensory Genes in Flower-breeding Species.</title>
        <authorList>
            <person name="Negi A."/>
            <person name="Liao B.Y."/>
            <person name="Yeh S.D."/>
        </authorList>
    </citation>
    <scope>NUCLEOTIDE SEQUENCE</scope>
    <source>
        <strain evidence="3">Sukarami</strain>
    </source>
</reference>
<feature type="compositionally biased region" description="Basic residues" evidence="1">
    <location>
        <begin position="1"/>
        <end position="16"/>
    </location>
</feature>
<organism evidence="3 4">
    <name type="scientific">Drosophila gunungcola</name>
    <name type="common">fruit fly</name>
    <dbReference type="NCBI Taxonomy" id="103775"/>
    <lineage>
        <taxon>Eukaryota</taxon>
        <taxon>Metazoa</taxon>
        <taxon>Ecdysozoa</taxon>
        <taxon>Arthropoda</taxon>
        <taxon>Hexapoda</taxon>
        <taxon>Insecta</taxon>
        <taxon>Pterygota</taxon>
        <taxon>Neoptera</taxon>
        <taxon>Endopterygota</taxon>
        <taxon>Diptera</taxon>
        <taxon>Brachycera</taxon>
        <taxon>Muscomorpha</taxon>
        <taxon>Ephydroidea</taxon>
        <taxon>Drosophilidae</taxon>
        <taxon>Drosophila</taxon>
        <taxon>Sophophora</taxon>
    </lineage>
</organism>
<dbReference type="EMBL" id="JAMKOV010000001">
    <property type="protein sequence ID" value="KAI8045575.1"/>
    <property type="molecule type" value="Genomic_DNA"/>
</dbReference>
<accession>A0A9Q0BVM7</accession>
<protein>
    <recommendedName>
        <fullName evidence="2">DUF4788 domain-containing protein</fullName>
    </recommendedName>
</protein>
<sequence length="233" mass="25768">MGKKGKKDKKGKKAKKGVFEPTNEEPALPPEPVFDRSVPVFSFDIIITRLEVKGVVLADPRKLLVKVSFGDKKLSLTASRTNISEFNPNASLAFQADPPTLAQKVEENGLSIEVRYDDQLVGLGEAQLPKRLTGRIKLDMKAFSYTSTCPLNIGIKEVGGLEFLCKLFIKCGDYAREGETCPNLNRNISPKDIVFVIGKSQANTSCCDPCRDALEIEARKQKDYTIQANSSRR</sequence>
<evidence type="ECO:0000259" key="2">
    <source>
        <dbReference type="Pfam" id="PF16032"/>
    </source>
</evidence>
<comment type="caution">
    <text evidence="3">The sequence shown here is derived from an EMBL/GenBank/DDBJ whole genome shotgun (WGS) entry which is preliminary data.</text>
</comment>
<feature type="domain" description="DUF4788" evidence="2">
    <location>
        <begin position="46"/>
        <end position="217"/>
    </location>
</feature>
<feature type="region of interest" description="Disordered" evidence="1">
    <location>
        <begin position="1"/>
        <end position="31"/>
    </location>
</feature>